<reference evidence="3" key="1">
    <citation type="journal article" date="2019" name="Int. J. Syst. Evol. Microbiol.">
        <title>The Global Catalogue of Microorganisms (GCM) 10K type strain sequencing project: providing services to taxonomists for standard genome sequencing and annotation.</title>
        <authorList>
            <consortium name="The Broad Institute Genomics Platform"/>
            <consortium name="The Broad Institute Genome Sequencing Center for Infectious Disease"/>
            <person name="Wu L."/>
            <person name="Ma J."/>
        </authorList>
    </citation>
    <scope>NUCLEOTIDE SEQUENCE [LARGE SCALE GENOMIC DNA]</scope>
    <source>
        <strain evidence="3">CGMCC 1.15399</strain>
    </source>
</reference>
<dbReference type="RefSeq" id="WP_219530658.1">
    <property type="nucleotide sequence ID" value="NZ_JAHKRM010000009.1"/>
</dbReference>
<sequence>MPGDINGKPIPRSILIFGATGHIGGPLAGFLHREAPQIQLRLASSKPEGVEDLRRDFPYAEAVHADYFDLPSLESAVRGMEGVFVITTNGTDERPAMTNLVAALKEADTALHVLRLVGLQPEANQRRIPQSIRDVGFLLPTQHPIAKQILDESDLPVTYLNIGATFMDNFFLMKEGLRRERKLIWHNRLIPFIDPRDISEVAGRLFLSDNHRHIGQFHTLNNGQDLMRFSEVAELMSEVFDEKITHDGSREGFFQAYAQIGPLRSALWEFFEYEKENEVVWARNDFVERMLGRKPLTVREWLQEHQHLLLT</sequence>
<dbReference type="PANTHER" id="PTHR43162:SF1">
    <property type="entry name" value="PRESTALK A DIFFERENTIATION PROTEIN A"/>
    <property type="match status" value="1"/>
</dbReference>
<dbReference type="InterPro" id="IPR016040">
    <property type="entry name" value="NAD(P)-bd_dom"/>
</dbReference>
<name>A0ABW4G8R4_9ACTN</name>
<dbReference type="EMBL" id="JBHUCM010000014">
    <property type="protein sequence ID" value="MFD1538779.1"/>
    <property type="molecule type" value="Genomic_DNA"/>
</dbReference>
<proteinExistence type="predicted"/>
<keyword evidence="3" id="KW-1185">Reference proteome</keyword>
<dbReference type="Proteomes" id="UP001597097">
    <property type="component" value="Unassembled WGS sequence"/>
</dbReference>
<organism evidence="2 3">
    <name type="scientific">Nonomuraea guangzhouensis</name>
    <dbReference type="NCBI Taxonomy" id="1291555"/>
    <lineage>
        <taxon>Bacteria</taxon>
        <taxon>Bacillati</taxon>
        <taxon>Actinomycetota</taxon>
        <taxon>Actinomycetes</taxon>
        <taxon>Streptosporangiales</taxon>
        <taxon>Streptosporangiaceae</taxon>
        <taxon>Nonomuraea</taxon>
    </lineage>
</organism>
<evidence type="ECO:0000259" key="1">
    <source>
        <dbReference type="Pfam" id="PF13460"/>
    </source>
</evidence>
<evidence type="ECO:0000313" key="3">
    <source>
        <dbReference type="Proteomes" id="UP001597097"/>
    </source>
</evidence>
<comment type="caution">
    <text evidence="2">The sequence shown here is derived from an EMBL/GenBank/DDBJ whole genome shotgun (WGS) entry which is preliminary data.</text>
</comment>
<evidence type="ECO:0000313" key="2">
    <source>
        <dbReference type="EMBL" id="MFD1538779.1"/>
    </source>
</evidence>
<gene>
    <name evidence="2" type="ORF">ACFSJ0_17110</name>
</gene>
<feature type="domain" description="NAD(P)-binding" evidence="1">
    <location>
        <begin position="18"/>
        <end position="164"/>
    </location>
</feature>
<dbReference type="Pfam" id="PF13460">
    <property type="entry name" value="NAD_binding_10"/>
    <property type="match status" value="1"/>
</dbReference>
<protein>
    <submittedName>
        <fullName evidence="2">NmrA family NAD(P)-binding protein</fullName>
    </submittedName>
</protein>
<dbReference type="InterPro" id="IPR051604">
    <property type="entry name" value="Ergot_Alk_Oxidoreductase"/>
</dbReference>
<dbReference type="PANTHER" id="PTHR43162">
    <property type="match status" value="1"/>
</dbReference>
<accession>A0ABW4G8R4</accession>